<dbReference type="AlphaFoldDB" id="A0A139WFL9"/>
<accession>A0A139WFL9</accession>
<reference evidence="1 2" key="1">
    <citation type="journal article" date="2008" name="Nature">
        <title>The genome of the model beetle and pest Tribolium castaneum.</title>
        <authorList>
            <consortium name="Tribolium Genome Sequencing Consortium"/>
            <person name="Richards S."/>
            <person name="Gibbs R.A."/>
            <person name="Weinstock G.M."/>
            <person name="Brown S.J."/>
            <person name="Denell R."/>
            <person name="Beeman R.W."/>
            <person name="Gibbs R."/>
            <person name="Beeman R.W."/>
            <person name="Brown S.J."/>
            <person name="Bucher G."/>
            <person name="Friedrich M."/>
            <person name="Grimmelikhuijzen C.J."/>
            <person name="Klingler M."/>
            <person name="Lorenzen M."/>
            <person name="Richards S."/>
            <person name="Roth S."/>
            <person name="Schroder R."/>
            <person name="Tautz D."/>
            <person name="Zdobnov E.M."/>
            <person name="Muzny D."/>
            <person name="Gibbs R.A."/>
            <person name="Weinstock G.M."/>
            <person name="Attaway T."/>
            <person name="Bell S."/>
            <person name="Buhay C.J."/>
            <person name="Chandrabose M.N."/>
            <person name="Chavez D."/>
            <person name="Clerk-Blankenburg K.P."/>
            <person name="Cree A."/>
            <person name="Dao M."/>
            <person name="Davis C."/>
            <person name="Chacko J."/>
            <person name="Dinh H."/>
            <person name="Dugan-Rocha S."/>
            <person name="Fowler G."/>
            <person name="Garner T.T."/>
            <person name="Garnes J."/>
            <person name="Gnirke A."/>
            <person name="Hawes A."/>
            <person name="Hernandez J."/>
            <person name="Hines S."/>
            <person name="Holder M."/>
            <person name="Hume J."/>
            <person name="Jhangiani S.N."/>
            <person name="Joshi V."/>
            <person name="Khan Z.M."/>
            <person name="Jackson L."/>
            <person name="Kovar C."/>
            <person name="Kowis A."/>
            <person name="Lee S."/>
            <person name="Lewis L.R."/>
            <person name="Margolis J."/>
            <person name="Morgan M."/>
            <person name="Nazareth L.V."/>
            <person name="Nguyen N."/>
            <person name="Okwuonu G."/>
            <person name="Parker D."/>
            <person name="Richards S."/>
            <person name="Ruiz S.J."/>
            <person name="Santibanez J."/>
            <person name="Savard J."/>
            <person name="Scherer S.E."/>
            <person name="Schneider B."/>
            <person name="Sodergren E."/>
            <person name="Tautz D."/>
            <person name="Vattahil S."/>
            <person name="Villasana D."/>
            <person name="White C.S."/>
            <person name="Wright R."/>
            <person name="Park Y."/>
            <person name="Beeman R.W."/>
            <person name="Lord J."/>
            <person name="Oppert B."/>
            <person name="Lorenzen M."/>
            <person name="Brown S."/>
            <person name="Wang L."/>
            <person name="Savard J."/>
            <person name="Tautz D."/>
            <person name="Richards S."/>
            <person name="Weinstock G."/>
            <person name="Gibbs R.A."/>
            <person name="Liu Y."/>
            <person name="Worley K."/>
            <person name="Weinstock G."/>
            <person name="Elsik C.G."/>
            <person name="Reese J.T."/>
            <person name="Elhaik E."/>
            <person name="Landan G."/>
            <person name="Graur D."/>
            <person name="Arensburger P."/>
            <person name="Atkinson P."/>
            <person name="Beeman R.W."/>
            <person name="Beidler J."/>
            <person name="Brown S.J."/>
            <person name="Demuth J.P."/>
            <person name="Drury D.W."/>
            <person name="Du Y.Z."/>
            <person name="Fujiwara H."/>
            <person name="Lorenzen M."/>
            <person name="Maselli V."/>
            <person name="Osanai M."/>
            <person name="Park Y."/>
            <person name="Robertson H.M."/>
            <person name="Tu Z."/>
            <person name="Wang J.J."/>
            <person name="Wang S."/>
            <person name="Richards S."/>
            <person name="Song H."/>
            <person name="Zhang L."/>
            <person name="Sodergren E."/>
            <person name="Werner D."/>
            <person name="Stanke M."/>
            <person name="Morgenstern B."/>
            <person name="Solovyev V."/>
            <person name="Kosarev P."/>
            <person name="Brown G."/>
            <person name="Chen H.C."/>
            <person name="Ermolaeva O."/>
            <person name="Hlavina W."/>
            <person name="Kapustin Y."/>
            <person name="Kiryutin B."/>
            <person name="Kitts P."/>
            <person name="Maglott D."/>
            <person name="Pruitt K."/>
            <person name="Sapojnikov V."/>
            <person name="Souvorov A."/>
            <person name="Mackey A.J."/>
            <person name="Waterhouse R.M."/>
            <person name="Wyder S."/>
            <person name="Zdobnov E.M."/>
            <person name="Zdobnov E.M."/>
            <person name="Wyder S."/>
            <person name="Kriventseva E.V."/>
            <person name="Kadowaki T."/>
            <person name="Bork P."/>
            <person name="Aranda M."/>
            <person name="Bao R."/>
            <person name="Beermann A."/>
            <person name="Berns N."/>
            <person name="Bolognesi R."/>
            <person name="Bonneton F."/>
            <person name="Bopp D."/>
            <person name="Brown S.J."/>
            <person name="Bucher G."/>
            <person name="Butts T."/>
            <person name="Chaumot A."/>
            <person name="Denell R.E."/>
            <person name="Ferrier D.E."/>
            <person name="Friedrich M."/>
            <person name="Gordon C.M."/>
            <person name="Jindra M."/>
            <person name="Klingler M."/>
            <person name="Lan Q."/>
            <person name="Lattorff H.M."/>
            <person name="Laudet V."/>
            <person name="von Levetsow C."/>
            <person name="Liu Z."/>
            <person name="Lutz R."/>
            <person name="Lynch J.A."/>
            <person name="da Fonseca R.N."/>
            <person name="Posnien N."/>
            <person name="Reuter R."/>
            <person name="Roth S."/>
            <person name="Savard J."/>
            <person name="Schinko J.B."/>
            <person name="Schmitt C."/>
            <person name="Schoppmeier M."/>
            <person name="Schroder R."/>
            <person name="Shippy T.D."/>
            <person name="Simonnet F."/>
            <person name="Marques-Souza H."/>
            <person name="Tautz D."/>
            <person name="Tomoyasu Y."/>
            <person name="Trauner J."/>
            <person name="Van der Zee M."/>
            <person name="Vervoort M."/>
            <person name="Wittkopp N."/>
            <person name="Wimmer E.A."/>
            <person name="Yang X."/>
            <person name="Jones A.K."/>
            <person name="Sattelle D.B."/>
            <person name="Ebert P.R."/>
            <person name="Nelson D."/>
            <person name="Scott J.G."/>
            <person name="Beeman R.W."/>
            <person name="Muthukrishnan S."/>
            <person name="Kramer K.J."/>
            <person name="Arakane Y."/>
            <person name="Beeman R.W."/>
            <person name="Zhu Q."/>
            <person name="Hogenkamp D."/>
            <person name="Dixit R."/>
            <person name="Oppert B."/>
            <person name="Jiang H."/>
            <person name="Zou Z."/>
            <person name="Marshall J."/>
            <person name="Elpidina E."/>
            <person name="Vinokurov K."/>
            <person name="Oppert C."/>
            <person name="Zou Z."/>
            <person name="Evans J."/>
            <person name="Lu Z."/>
            <person name="Zhao P."/>
            <person name="Sumathipala N."/>
            <person name="Altincicek B."/>
            <person name="Vilcinskas A."/>
            <person name="Williams M."/>
            <person name="Hultmark D."/>
            <person name="Hetru C."/>
            <person name="Jiang H."/>
            <person name="Grimmelikhuijzen C.J."/>
            <person name="Hauser F."/>
            <person name="Cazzamali G."/>
            <person name="Williamson M."/>
            <person name="Park Y."/>
            <person name="Li B."/>
            <person name="Tanaka Y."/>
            <person name="Predel R."/>
            <person name="Neupert S."/>
            <person name="Schachtner J."/>
            <person name="Verleyen P."/>
            <person name="Raible F."/>
            <person name="Bork P."/>
            <person name="Friedrich M."/>
            <person name="Walden K.K."/>
            <person name="Robertson H.M."/>
            <person name="Angeli S."/>
            <person name="Foret S."/>
            <person name="Bucher G."/>
            <person name="Schuetz S."/>
            <person name="Maleszka R."/>
            <person name="Wimmer E.A."/>
            <person name="Beeman R.W."/>
            <person name="Lorenzen M."/>
            <person name="Tomoyasu Y."/>
            <person name="Miller S.C."/>
            <person name="Grossmann D."/>
            <person name="Bucher G."/>
        </authorList>
    </citation>
    <scope>NUCLEOTIDE SEQUENCE [LARGE SCALE GENOMIC DNA]</scope>
    <source>
        <strain evidence="1 2">Georgia GA2</strain>
    </source>
</reference>
<dbReference type="Proteomes" id="UP000007266">
    <property type="component" value="Linkage group 7"/>
</dbReference>
<dbReference type="InParanoid" id="A0A139WFL9"/>
<name>A0A139WFL9_TRICA</name>
<sequence>MKMKDPRERVRVDVQSPTYRLATLGYCFQFFPARSINILTVLSTVFQYYLPLLDHHHNRLWAQVARVVLVQFCLQ</sequence>
<dbReference type="EMBL" id="KQ971352">
    <property type="protein sequence ID" value="KYB26732.1"/>
    <property type="molecule type" value="Genomic_DNA"/>
</dbReference>
<gene>
    <name evidence="1" type="primary">AUGUSTUS-3.0.2_33644</name>
    <name evidence="1" type="ORF">TcasGA2_TC033644</name>
</gene>
<keyword evidence="2" id="KW-1185">Reference proteome</keyword>
<proteinExistence type="predicted"/>
<evidence type="ECO:0000313" key="2">
    <source>
        <dbReference type="Proteomes" id="UP000007266"/>
    </source>
</evidence>
<protein>
    <submittedName>
        <fullName evidence="1">Uncharacterized protein</fullName>
    </submittedName>
</protein>
<organism evidence="1 2">
    <name type="scientific">Tribolium castaneum</name>
    <name type="common">Red flour beetle</name>
    <dbReference type="NCBI Taxonomy" id="7070"/>
    <lineage>
        <taxon>Eukaryota</taxon>
        <taxon>Metazoa</taxon>
        <taxon>Ecdysozoa</taxon>
        <taxon>Arthropoda</taxon>
        <taxon>Hexapoda</taxon>
        <taxon>Insecta</taxon>
        <taxon>Pterygota</taxon>
        <taxon>Neoptera</taxon>
        <taxon>Endopterygota</taxon>
        <taxon>Coleoptera</taxon>
        <taxon>Polyphaga</taxon>
        <taxon>Cucujiformia</taxon>
        <taxon>Tenebrionidae</taxon>
        <taxon>Tenebrionidae incertae sedis</taxon>
        <taxon>Tribolium</taxon>
    </lineage>
</organism>
<evidence type="ECO:0000313" key="1">
    <source>
        <dbReference type="EMBL" id="KYB26732.1"/>
    </source>
</evidence>
<reference evidence="1 2" key="2">
    <citation type="journal article" date="2010" name="Nucleic Acids Res.">
        <title>BeetleBase in 2010: revisions to provide comprehensive genomic information for Tribolium castaneum.</title>
        <authorList>
            <person name="Kim H.S."/>
            <person name="Murphy T."/>
            <person name="Xia J."/>
            <person name="Caragea D."/>
            <person name="Park Y."/>
            <person name="Beeman R.W."/>
            <person name="Lorenzen M.D."/>
            <person name="Butcher S."/>
            <person name="Manak J.R."/>
            <person name="Brown S.J."/>
        </authorList>
    </citation>
    <scope>GENOME REANNOTATION</scope>
    <source>
        <strain evidence="1 2">Georgia GA2</strain>
    </source>
</reference>